<dbReference type="InterPro" id="IPR052953">
    <property type="entry name" value="Ser-rich/MCO-related"/>
</dbReference>
<dbReference type="SUPFAM" id="SSF49503">
    <property type="entry name" value="Cupredoxins"/>
    <property type="match status" value="1"/>
</dbReference>
<dbReference type="Proteomes" id="UP000256964">
    <property type="component" value="Unassembled WGS sequence"/>
</dbReference>
<dbReference type="AlphaFoldDB" id="A0A371CT31"/>
<evidence type="ECO:0000256" key="1">
    <source>
        <dbReference type="SAM" id="MobiDB-lite"/>
    </source>
</evidence>
<evidence type="ECO:0000313" key="3">
    <source>
        <dbReference type="Proteomes" id="UP000256964"/>
    </source>
</evidence>
<organism evidence="2 3">
    <name type="scientific">Lentinus brumalis</name>
    <dbReference type="NCBI Taxonomy" id="2498619"/>
    <lineage>
        <taxon>Eukaryota</taxon>
        <taxon>Fungi</taxon>
        <taxon>Dikarya</taxon>
        <taxon>Basidiomycota</taxon>
        <taxon>Agaricomycotina</taxon>
        <taxon>Agaricomycetes</taxon>
        <taxon>Polyporales</taxon>
        <taxon>Polyporaceae</taxon>
        <taxon>Lentinus</taxon>
    </lineage>
</organism>
<name>A0A371CT31_9APHY</name>
<dbReference type="PANTHER" id="PTHR34883:SF20">
    <property type="entry name" value="PHYTOCYANIN DOMAIN-CONTAINING PROTEIN"/>
    <property type="match status" value="1"/>
</dbReference>
<keyword evidence="3" id="KW-1185">Reference proteome</keyword>
<proteinExistence type="predicted"/>
<evidence type="ECO:0000313" key="2">
    <source>
        <dbReference type="EMBL" id="RDX43426.1"/>
    </source>
</evidence>
<dbReference type="OrthoDB" id="2331100at2759"/>
<dbReference type="EMBL" id="KZ857465">
    <property type="protein sequence ID" value="RDX43426.1"/>
    <property type="molecule type" value="Genomic_DNA"/>
</dbReference>
<protein>
    <submittedName>
        <fullName evidence="2">Uncharacterized protein</fullName>
    </submittedName>
</protein>
<gene>
    <name evidence="2" type="ORF">OH76DRAFT_1204931</name>
</gene>
<feature type="region of interest" description="Disordered" evidence="1">
    <location>
        <begin position="188"/>
        <end position="216"/>
    </location>
</feature>
<accession>A0A371CT31</accession>
<dbReference type="PANTHER" id="PTHR34883">
    <property type="entry name" value="SERINE-RICH PROTEIN, PUTATIVE-RELATED-RELATED"/>
    <property type="match status" value="1"/>
</dbReference>
<sequence>MESHPKLNIFKAAPYPARPVYPSSPLLFTHSQQSVKMTRLLTATLSFGLLLSIALAKLVVITVGGNGTNQAASLFDLPEAFANIHDTVLFNFTQGKHSAIQSTFASPCVPIQDINSSYVGFNSGAHDTANGTVITSYQFEVLDNSTLWYFDAATCAQGGVGGVNVNDSSWQTLDGFKRNAMRLNGTVTSKAPTSSRTSTSSSTETATVSSSNGAPDRAASVIRGTTSLVLVAFASLVL</sequence>
<dbReference type="InterPro" id="IPR008972">
    <property type="entry name" value="Cupredoxin"/>
</dbReference>
<reference evidence="2 3" key="1">
    <citation type="journal article" date="2018" name="Biotechnol. Biofuels">
        <title>Integrative visual omics of the white-rot fungus Polyporus brumalis exposes the biotechnological potential of its oxidative enzymes for delignifying raw plant biomass.</title>
        <authorList>
            <person name="Miyauchi S."/>
            <person name="Rancon A."/>
            <person name="Drula E."/>
            <person name="Hage H."/>
            <person name="Chaduli D."/>
            <person name="Favel A."/>
            <person name="Grisel S."/>
            <person name="Henrissat B."/>
            <person name="Herpoel-Gimbert I."/>
            <person name="Ruiz-Duenas F.J."/>
            <person name="Chevret D."/>
            <person name="Hainaut M."/>
            <person name="Lin J."/>
            <person name="Wang M."/>
            <person name="Pangilinan J."/>
            <person name="Lipzen A."/>
            <person name="Lesage-Meessen L."/>
            <person name="Navarro D."/>
            <person name="Riley R."/>
            <person name="Grigoriev I.V."/>
            <person name="Zhou S."/>
            <person name="Raouche S."/>
            <person name="Rosso M.N."/>
        </authorList>
    </citation>
    <scope>NUCLEOTIDE SEQUENCE [LARGE SCALE GENOMIC DNA]</scope>
    <source>
        <strain evidence="2 3">BRFM 1820</strain>
    </source>
</reference>
<feature type="compositionally biased region" description="Low complexity" evidence="1">
    <location>
        <begin position="188"/>
        <end position="211"/>
    </location>
</feature>